<reference evidence="1" key="1">
    <citation type="submission" date="2018-04" db="EMBL/GenBank/DDBJ databases">
        <authorList>
            <person name="Go L.Y."/>
            <person name="Mitchell J.A."/>
        </authorList>
    </citation>
    <scope>NUCLEOTIDE SEQUENCE</scope>
    <source>
        <tissue evidence="1">Whole organism</tissue>
    </source>
</reference>
<accession>A0A336MC59</accession>
<protein>
    <submittedName>
        <fullName evidence="2">CSON014601 protein</fullName>
    </submittedName>
</protein>
<proteinExistence type="predicted"/>
<dbReference type="EMBL" id="UFQS01000835">
    <property type="protein sequence ID" value="SSX07177.1"/>
    <property type="molecule type" value="Genomic_DNA"/>
</dbReference>
<sequence length="72" mass="8313">MITTIGLKELVYPSLSHETYIQMADEYYENIEMHSNFTIIMCVLARADIIDDAQQINNNNYKTSIDCCFIVS</sequence>
<gene>
    <name evidence="2" type="primary">CSON014601</name>
</gene>
<evidence type="ECO:0000313" key="1">
    <source>
        <dbReference type="EMBL" id="SSX07177.1"/>
    </source>
</evidence>
<dbReference type="VEuPathDB" id="VectorBase:CSON014601"/>
<dbReference type="AlphaFoldDB" id="A0A336MC59"/>
<dbReference type="EMBL" id="UFQT01000835">
    <property type="protein sequence ID" value="SSX27520.1"/>
    <property type="molecule type" value="Genomic_DNA"/>
</dbReference>
<name>A0A336MC59_CULSO</name>
<evidence type="ECO:0000313" key="2">
    <source>
        <dbReference type="EMBL" id="SSX27520.1"/>
    </source>
</evidence>
<organism evidence="2">
    <name type="scientific">Culicoides sonorensis</name>
    <name type="common">Biting midge</name>
    <dbReference type="NCBI Taxonomy" id="179676"/>
    <lineage>
        <taxon>Eukaryota</taxon>
        <taxon>Metazoa</taxon>
        <taxon>Ecdysozoa</taxon>
        <taxon>Arthropoda</taxon>
        <taxon>Hexapoda</taxon>
        <taxon>Insecta</taxon>
        <taxon>Pterygota</taxon>
        <taxon>Neoptera</taxon>
        <taxon>Endopterygota</taxon>
        <taxon>Diptera</taxon>
        <taxon>Nematocera</taxon>
        <taxon>Chironomoidea</taxon>
        <taxon>Ceratopogonidae</taxon>
        <taxon>Ceratopogoninae</taxon>
        <taxon>Culicoides</taxon>
        <taxon>Monoculicoides</taxon>
    </lineage>
</organism>
<reference evidence="2" key="2">
    <citation type="submission" date="2018-07" db="EMBL/GenBank/DDBJ databases">
        <authorList>
            <person name="Quirk P.G."/>
            <person name="Krulwich T.A."/>
        </authorList>
    </citation>
    <scope>NUCLEOTIDE SEQUENCE</scope>
</reference>